<dbReference type="AlphaFoldDB" id="A0AAE1KSR5"/>
<protein>
    <submittedName>
        <fullName evidence="2">Uncharacterized protein</fullName>
    </submittedName>
</protein>
<dbReference type="Proteomes" id="UP001286313">
    <property type="component" value="Unassembled WGS sequence"/>
</dbReference>
<feature type="region of interest" description="Disordered" evidence="1">
    <location>
        <begin position="1"/>
        <end position="20"/>
    </location>
</feature>
<evidence type="ECO:0000256" key="1">
    <source>
        <dbReference type="SAM" id="MobiDB-lite"/>
    </source>
</evidence>
<name>A0AAE1KSR5_PETCI</name>
<organism evidence="2 3">
    <name type="scientific">Petrolisthes cinctipes</name>
    <name type="common">Flat porcelain crab</name>
    <dbReference type="NCBI Taxonomy" id="88211"/>
    <lineage>
        <taxon>Eukaryota</taxon>
        <taxon>Metazoa</taxon>
        <taxon>Ecdysozoa</taxon>
        <taxon>Arthropoda</taxon>
        <taxon>Crustacea</taxon>
        <taxon>Multicrustacea</taxon>
        <taxon>Malacostraca</taxon>
        <taxon>Eumalacostraca</taxon>
        <taxon>Eucarida</taxon>
        <taxon>Decapoda</taxon>
        <taxon>Pleocyemata</taxon>
        <taxon>Anomura</taxon>
        <taxon>Galatheoidea</taxon>
        <taxon>Porcellanidae</taxon>
        <taxon>Petrolisthes</taxon>
    </lineage>
</organism>
<accession>A0AAE1KSR5</accession>
<keyword evidence="3" id="KW-1185">Reference proteome</keyword>
<sequence length="101" mass="11513">MQRKAWWAGAEDEEFTPSTHPPTFSLMNYSIYKDTSAGTHTQSLTSHQRQHTSLTHDNIHSFIHSAGPKKRKLRTPVYQDPDVAKIHILVRHITASGHREG</sequence>
<reference evidence="2" key="1">
    <citation type="submission" date="2023-10" db="EMBL/GenBank/DDBJ databases">
        <title>Genome assemblies of two species of porcelain crab, Petrolisthes cinctipes and Petrolisthes manimaculis (Anomura: Porcellanidae).</title>
        <authorList>
            <person name="Angst P."/>
        </authorList>
    </citation>
    <scope>NUCLEOTIDE SEQUENCE</scope>
    <source>
        <strain evidence="2">PB745_01</strain>
        <tissue evidence="2">Gill</tissue>
    </source>
</reference>
<evidence type="ECO:0000313" key="2">
    <source>
        <dbReference type="EMBL" id="KAK3882187.1"/>
    </source>
</evidence>
<proteinExistence type="predicted"/>
<gene>
    <name evidence="2" type="ORF">Pcinc_013406</name>
</gene>
<evidence type="ECO:0000313" key="3">
    <source>
        <dbReference type="Proteomes" id="UP001286313"/>
    </source>
</evidence>
<dbReference type="EMBL" id="JAWQEG010001118">
    <property type="protein sequence ID" value="KAK3882187.1"/>
    <property type="molecule type" value="Genomic_DNA"/>
</dbReference>
<comment type="caution">
    <text evidence="2">The sequence shown here is derived from an EMBL/GenBank/DDBJ whole genome shotgun (WGS) entry which is preliminary data.</text>
</comment>